<dbReference type="InterPro" id="IPR016156">
    <property type="entry name" value="FAD/NAD-linked_Rdtase_dimer_sf"/>
</dbReference>
<dbReference type="Gene3D" id="3.30.390.30">
    <property type="match status" value="1"/>
</dbReference>
<dbReference type="PANTHER" id="PTHR43557:SF2">
    <property type="entry name" value="RIESKE DOMAIN-CONTAINING PROTEIN-RELATED"/>
    <property type="match status" value="1"/>
</dbReference>
<comment type="caution">
    <text evidence="7">The sequence shown here is derived from an EMBL/GenBank/DDBJ whole genome shotgun (WGS) entry which is preliminary data.</text>
</comment>
<comment type="cofactor">
    <cofactor evidence="1">
        <name>FAD</name>
        <dbReference type="ChEBI" id="CHEBI:57692"/>
    </cofactor>
</comment>
<sequence length="416" mass="43784">MSGIVIAGAGQAGFQAAASLRDNGYAGPVVLLGDEPELPYQRPPLSKAYLDGKADDEMLRLRPQSFFDEHRIEYHPGESLVRIRRAERQVELSSGRRLAYDHLVLATGSRNRVLPVPGADLDGVVQLRTRADAADLRRRLSGVRRAVVIGAGFIGLEFAAVAVQRGIPVSVIEATERPMSRALSVPMSSFFRAAHEAKGVRFLFDAPATRITGENGRATGVETAGAGHVEGDLVLVGIGVVPNVDAAVDAQLAVADGVLVDEQLVTSDPHISAIGDCASFPTPFADGRRVRIESVQNAADQARCVASRLAGRPASYAAVPWFWSDQGSLKLQIAGLSTPHEEAVLRGAPAGGAFSVFCFARGRLVGVESVNRPADHMAARRLLAGRIGITPEQAGDPGFDLKALASAPRSAGAAAA</sequence>
<dbReference type="Pfam" id="PF07992">
    <property type="entry name" value="Pyr_redox_2"/>
    <property type="match status" value="1"/>
</dbReference>
<dbReference type="InterPro" id="IPR036188">
    <property type="entry name" value="FAD/NAD-bd_sf"/>
</dbReference>
<evidence type="ECO:0000313" key="8">
    <source>
        <dbReference type="Proteomes" id="UP000564885"/>
    </source>
</evidence>
<dbReference type="GO" id="GO:0005737">
    <property type="term" value="C:cytoplasm"/>
    <property type="evidence" value="ECO:0007669"/>
    <property type="project" value="TreeGrafter"/>
</dbReference>
<dbReference type="InterPro" id="IPR050446">
    <property type="entry name" value="FAD-oxidoreductase/Apoptosis"/>
</dbReference>
<feature type="domain" description="Reductase C-terminal" evidence="6">
    <location>
        <begin position="321"/>
        <end position="405"/>
    </location>
</feature>
<gene>
    <name evidence="7" type="ORF">HJG44_03075</name>
</gene>
<dbReference type="AlphaFoldDB" id="A0A849I206"/>
<evidence type="ECO:0000256" key="3">
    <source>
        <dbReference type="ARBA" id="ARBA00022827"/>
    </source>
</evidence>
<dbReference type="EMBL" id="JABEPP010000001">
    <property type="protein sequence ID" value="NNM71378.1"/>
    <property type="molecule type" value="Genomic_DNA"/>
</dbReference>
<evidence type="ECO:0000313" key="7">
    <source>
        <dbReference type="EMBL" id="NNM71378.1"/>
    </source>
</evidence>
<dbReference type="Pfam" id="PF14759">
    <property type="entry name" value="Reductase_C"/>
    <property type="match status" value="1"/>
</dbReference>
<evidence type="ECO:0000259" key="5">
    <source>
        <dbReference type="Pfam" id="PF07992"/>
    </source>
</evidence>
<keyword evidence="8" id="KW-1185">Reference proteome</keyword>
<evidence type="ECO:0000259" key="6">
    <source>
        <dbReference type="Pfam" id="PF14759"/>
    </source>
</evidence>
<dbReference type="PANTHER" id="PTHR43557">
    <property type="entry name" value="APOPTOSIS-INDUCING FACTOR 1"/>
    <property type="match status" value="1"/>
</dbReference>
<dbReference type="PRINTS" id="PR00368">
    <property type="entry name" value="FADPNR"/>
</dbReference>
<dbReference type="Proteomes" id="UP000564885">
    <property type="component" value="Unassembled WGS sequence"/>
</dbReference>
<keyword evidence="3" id="KW-0274">FAD</keyword>
<feature type="domain" description="FAD/NAD(P)-binding" evidence="5">
    <location>
        <begin position="4"/>
        <end position="302"/>
    </location>
</feature>
<evidence type="ECO:0000256" key="1">
    <source>
        <dbReference type="ARBA" id="ARBA00001974"/>
    </source>
</evidence>
<dbReference type="Gene3D" id="3.50.50.60">
    <property type="entry name" value="FAD/NAD(P)-binding domain"/>
    <property type="match status" value="2"/>
</dbReference>
<evidence type="ECO:0000256" key="2">
    <source>
        <dbReference type="ARBA" id="ARBA00022630"/>
    </source>
</evidence>
<evidence type="ECO:0000256" key="4">
    <source>
        <dbReference type="ARBA" id="ARBA00023002"/>
    </source>
</evidence>
<proteinExistence type="predicted"/>
<keyword evidence="4" id="KW-0560">Oxidoreductase</keyword>
<organism evidence="7 8">
    <name type="scientific">Enterovirga aerilata</name>
    <dbReference type="NCBI Taxonomy" id="2730920"/>
    <lineage>
        <taxon>Bacteria</taxon>
        <taxon>Pseudomonadati</taxon>
        <taxon>Pseudomonadota</taxon>
        <taxon>Alphaproteobacteria</taxon>
        <taxon>Hyphomicrobiales</taxon>
        <taxon>Methylobacteriaceae</taxon>
        <taxon>Enterovirga</taxon>
    </lineage>
</organism>
<dbReference type="SUPFAM" id="SSF55424">
    <property type="entry name" value="FAD/NAD-linked reductases, dimerisation (C-terminal) domain"/>
    <property type="match status" value="1"/>
</dbReference>
<protein>
    <submittedName>
        <fullName evidence="7">FAD-dependent oxidoreductase</fullName>
    </submittedName>
</protein>
<dbReference type="SUPFAM" id="SSF51905">
    <property type="entry name" value="FAD/NAD(P)-binding domain"/>
    <property type="match status" value="2"/>
</dbReference>
<name>A0A849I206_9HYPH</name>
<keyword evidence="2" id="KW-0285">Flavoprotein</keyword>
<reference evidence="7 8" key="1">
    <citation type="submission" date="2020-04" db="EMBL/GenBank/DDBJ databases">
        <title>Enterovirga sp. isolate from soil.</title>
        <authorList>
            <person name="Chea S."/>
            <person name="Kim D.-U."/>
        </authorList>
    </citation>
    <scope>NUCLEOTIDE SEQUENCE [LARGE SCALE GENOMIC DNA]</scope>
    <source>
        <strain evidence="7 8">DB1703</strain>
    </source>
</reference>
<dbReference type="InterPro" id="IPR023753">
    <property type="entry name" value="FAD/NAD-binding_dom"/>
</dbReference>
<accession>A0A849I206</accession>
<dbReference type="PRINTS" id="PR00411">
    <property type="entry name" value="PNDRDTASEI"/>
</dbReference>
<dbReference type="InterPro" id="IPR028202">
    <property type="entry name" value="Reductase_C"/>
</dbReference>
<dbReference type="RefSeq" id="WP_171216841.1">
    <property type="nucleotide sequence ID" value="NZ_JABEPP010000001.1"/>
</dbReference>
<dbReference type="GO" id="GO:0016651">
    <property type="term" value="F:oxidoreductase activity, acting on NAD(P)H"/>
    <property type="evidence" value="ECO:0007669"/>
    <property type="project" value="TreeGrafter"/>
</dbReference>